<feature type="region of interest" description="Disordered" evidence="1">
    <location>
        <begin position="86"/>
        <end position="116"/>
    </location>
</feature>
<dbReference type="Gene3D" id="2.40.160.20">
    <property type="match status" value="1"/>
</dbReference>
<evidence type="ECO:0000313" key="3">
    <source>
        <dbReference type="Proteomes" id="UP001197093"/>
    </source>
</evidence>
<dbReference type="InterPro" id="IPR020915">
    <property type="entry name" value="UPF0311"/>
</dbReference>
<proteinExistence type="predicted"/>
<name>A0AAD4EPD1_9PEZI</name>
<evidence type="ECO:0000313" key="2">
    <source>
        <dbReference type="EMBL" id="KAG7284750.1"/>
    </source>
</evidence>
<feature type="region of interest" description="Disordered" evidence="1">
    <location>
        <begin position="30"/>
        <end position="52"/>
    </location>
</feature>
<comment type="caution">
    <text evidence="2">The sequence shown here is derived from an EMBL/GenBank/DDBJ whole genome shotgun (WGS) entry which is preliminary data.</text>
</comment>
<dbReference type="Proteomes" id="UP001197093">
    <property type="component" value="Unassembled WGS sequence"/>
</dbReference>
<keyword evidence="3" id="KW-1185">Reference proteome</keyword>
<dbReference type="PANTHER" id="PTHR37315">
    <property type="entry name" value="UPF0311 PROTEIN BLR7842"/>
    <property type="match status" value="1"/>
</dbReference>
<dbReference type="EMBL" id="JAHCVI010000005">
    <property type="protein sequence ID" value="KAG7284750.1"/>
    <property type="molecule type" value="Genomic_DNA"/>
</dbReference>
<dbReference type="Pfam" id="PF11578">
    <property type="entry name" value="DUF3237"/>
    <property type="match status" value="1"/>
</dbReference>
<organism evidence="2 3">
    <name type="scientific">Staphylotrichum longicolle</name>
    <dbReference type="NCBI Taxonomy" id="669026"/>
    <lineage>
        <taxon>Eukaryota</taxon>
        <taxon>Fungi</taxon>
        <taxon>Dikarya</taxon>
        <taxon>Ascomycota</taxon>
        <taxon>Pezizomycotina</taxon>
        <taxon>Sordariomycetes</taxon>
        <taxon>Sordariomycetidae</taxon>
        <taxon>Sordariales</taxon>
        <taxon>Chaetomiaceae</taxon>
        <taxon>Staphylotrichum</taxon>
    </lineage>
</organism>
<feature type="compositionally biased region" description="Low complexity" evidence="1">
    <location>
        <begin position="102"/>
        <end position="116"/>
    </location>
</feature>
<sequence>MQPDEAVMHKVYSAWLQLCVQPRLRELAEQPLRQQQTPGTESAAAEGQQVGQLQTRQFPSLVQHQHGQQPAEQDHVHDDSACIHVRVDNGSAPDTPEPAEARSLPSRSSHSPRPSLLEQRFNVNPSASLAEAIADNGSTLDDDLSTMDWAELDKVLALPAVPSEEPRFGDIFSSSTILLASISRFQGQDNAGALDMLLKLDNRIREGREKTLGCPVCMGKERCGQTLMLLTMVASNLLGLFESSCGCDARHTGSNNSSSSSTTRSGSHGDSWWGAVFTVLLGFALPVLGNSAVQHRPAPALTYLCTIKLKTGTPIPGGAVAAETQLMIPIRGGAFTGPRLNGTIAPMGADFSLTSEDGDFMPDGTFVMQTSDGANIVFHDAGHAPYAHASFKTGMQNYTWLNKVVGIAVLERTEGADTNVTLTVFQNSGLLATAAADGLVMYAFT</sequence>
<reference evidence="2" key="1">
    <citation type="submission" date="2023-02" db="EMBL/GenBank/DDBJ databases">
        <authorList>
            <person name="Palmer J.M."/>
        </authorList>
    </citation>
    <scope>NUCLEOTIDE SEQUENCE</scope>
    <source>
        <strain evidence="2">FW57</strain>
    </source>
</reference>
<dbReference type="PANTHER" id="PTHR37315:SF1">
    <property type="entry name" value="UPF0311 PROTEIN BLR7842"/>
    <property type="match status" value="1"/>
</dbReference>
<protein>
    <submittedName>
        <fullName evidence="2">Uncharacterized protein</fullName>
    </submittedName>
</protein>
<evidence type="ECO:0000256" key="1">
    <source>
        <dbReference type="SAM" id="MobiDB-lite"/>
    </source>
</evidence>
<dbReference type="AlphaFoldDB" id="A0AAD4EPD1"/>
<accession>A0AAD4EPD1</accession>
<gene>
    <name evidence="2" type="ORF">NEMBOFW57_009361</name>
</gene>